<dbReference type="Gene3D" id="3.50.50.60">
    <property type="entry name" value="FAD/NAD(P)-binding domain"/>
    <property type="match status" value="2"/>
</dbReference>
<dbReference type="EMBL" id="AE017308">
    <property type="protein sequence ID" value="AAT27661.1"/>
    <property type="molecule type" value="Genomic_DNA"/>
</dbReference>
<keyword evidence="3" id="KW-0285">Flavoprotein</keyword>
<evidence type="ECO:0000256" key="1">
    <source>
        <dbReference type="ARBA" id="ARBA00001974"/>
    </source>
</evidence>
<keyword evidence="8" id="KW-0560">Oxidoreductase</keyword>
<dbReference type="SUPFAM" id="SSF55424">
    <property type="entry name" value="FAD/NAD-linked reductases, dimerisation (C-terminal) domain"/>
    <property type="match status" value="1"/>
</dbReference>
<name>Q6KIB5_MYCM1</name>
<feature type="domain" description="Pyridine nucleotide-disulphide oxidoreductase dimerisation" evidence="6">
    <location>
        <begin position="346"/>
        <end position="425"/>
    </location>
</feature>
<evidence type="ECO:0000313" key="9">
    <source>
        <dbReference type="Proteomes" id="UP000009072"/>
    </source>
</evidence>
<dbReference type="HOGENOM" id="CLU_577241_0_0_14"/>
<dbReference type="EC" id="1.8.1.4" evidence="8"/>
<sequence length="473" mass="55048">MKKSFDYHTVVIGAGRVGSHFAKNLARFGAKVLIIDKNEIFGGKQFNRDVPIQILQNTLDKIEKKMSLDEKFKFFRSELNLKLHNLIEKTGQNSFTKLGIDSLIGTVHIVDKNNLIINEKKISFKYCVFAVGSRFLKPLIKGLDYSKYETIENWYNFDKNFNSVTIIGNDKNSLELAITFAESGSIVYLLNKNDNFINLLKDDMLLKFQNYARKNNFYIINNASIKNINKTETDQFQIEYSIGTYSLFLISDRLILGGTKKGNLDKVSKDIIFETNLRNFPISDRQLRLRNNKNFFAIGSCFGPYIDSNQGFYQANLIINNLIENDERNVFDFENFSSNINAKIGFSFIGMHEDEIKSQKIFYNKFEYDFKESNLSIVNDKDKGFIRAYFDKKHRLLNASIVGENITEISSVFLWMYNSQIKINSLNSFQTLPFTNLEILKEILTKYIFEYVFNEKKLAFIHKYYLKTDKNRG</sequence>
<dbReference type="SUPFAM" id="SSF51905">
    <property type="entry name" value="FAD/NAD(P)-binding domain"/>
    <property type="match status" value="1"/>
</dbReference>
<evidence type="ECO:0000259" key="6">
    <source>
        <dbReference type="Pfam" id="PF02852"/>
    </source>
</evidence>
<reference evidence="8 9" key="1">
    <citation type="journal article" date="2004" name="Genome Res.">
        <title>The complete genome and proteome of Mycoplasma mobile.</title>
        <authorList>
            <person name="Jaffe J.D."/>
            <person name="Stange-Thomann N."/>
            <person name="Smith C."/>
            <person name="DeCaprio D."/>
            <person name="Fisher S."/>
            <person name="Butler J."/>
            <person name="Calvo S."/>
            <person name="Elkins T."/>
            <person name="FitzGerald M.G."/>
            <person name="Hafez N."/>
            <person name="Kodira C.D."/>
            <person name="Major J."/>
            <person name="Wang S."/>
            <person name="Wilkinson J."/>
            <person name="Nicol R."/>
            <person name="Nusbaum C."/>
            <person name="Birren B."/>
            <person name="Berg H.C."/>
            <person name="Church G.M."/>
        </authorList>
    </citation>
    <scope>NUCLEOTIDE SEQUENCE [LARGE SCALE GENOMIC DNA]</scope>
    <source>
        <strain evidence="9">ATCC 43663 / 163K / NCTC 11711</strain>
    </source>
</reference>
<dbReference type="AlphaFoldDB" id="Q6KIB5"/>
<evidence type="ECO:0000256" key="3">
    <source>
        <dbReference type="ARBA" id="ARBA00022630"/>
    </source>
</evidence>
<dbReference type="GO" id="GO:0050660">
    <property type="term" value="F:flavin adenine dinucleotide binding"/>
    <property type="evidence" value="ECO:0007669"/>
    <property type="project" value="TreeGrafter"/>
</dbReference>
<dbReference type="InterPro" id="IPR050151">
    <property type="entry name" value="Class-I_Pyr_Nuc-Dis_Oxidored"/>
</dbReference>
<dbReference type="Gene3D" id="3.30.390.30">
    <property type="match status" value="1"/>
</dbReference>
<comment type="similarity">
    <text evidence="2">Belongs to the class-I pyridine nucleotide-disulfide oxidoreductase family.</text>
</comment>
<evidence type="ECO:0000256" key="4">
    <source>
        <dbReference type="ARBA" id="ARBA00022827"/>
    </source>
</evidence>
<evidence type="ECO:0000256" key="2">
    <source>
        <dbReference type="ARBA" id="ARBA00007532"/>
    </source>
</evidence>
<dbReference type="InterPro" id="IPR036188">
    <property type="entry name" value="FAD/NAD-bd_sf"/>
</dbReference>
<accession>Q6KIB5</accession>
<dbReference type="RefSeq" id="WP_011264695.1">
    <property type="nucleotide sequence ID" value="NC_006908.1"/>
</dbReference>
<comment type="cofactor">
    <cofactor evidence="1">
        <name>FAD</name>
        <dbReference type="ChEBI" id="CHEBI:57692"/>
    </cofactor>
</comment>
<dbReference type="STRING" id="267748.MMOB1750"/>
<keyword evidence="4" id="KW-0274">FAD</keyword>
<protein>
    <submittedName>
        <fullName evidence="8">Dihydrolipoamide dehydrogenase (Pyruvate dehydrogenase complex)</fullName>
        <ecNumber evidence="8">1.8.1.4</ecNumber>
    </submittedName>
</protein>
<gene>
    <name evidence="8" type="primary">pdhD</name>
    <name evidence="8" type="ordered locus">MMOB1750</name>
</gene>
<dbReference type="GO" id="GO:0004148">
    <property type="term" value="F:dihydrolipoyl dehydrogenase (NADH) activity"/>
    <property type="evidence" value="ECO:0007669"/>
    <property type="project" value="UniProtKB-EC"/>
</dbReference>
<dbReference type="InterPro" id="IPR023753">
    <property type="entry name" value="FAD/NAD-binding_dom"/>
</dbReference>
<proteinExistence type="inferred from homology"/>
<dbReference type="eggNOG" id="COG1249">
    <property type="taxonomic scope" value="Bacteria"/>
</dbReference>
<dbReference type="PANTHER" id="PTHR22912">
    <property type="entry name" value="DISULFIDE OXIDOREDUCTASE"/>
    <property type="match status" value="1"/>
</dbReference>
<dbReference type="GO" id="GO:0006103">
    <property type="term" value="P:2-oxoglutarate metabolic process"/>
    <property type="evidence" value="ECO:0007669"/>
    <property type="project" value="TreeGrafter"/>
</dbReference>
<evidence type="ECO:0000256" key="5">
    <source>
        <dbReference type="ARBA" id="ARBA00023027"/>
    </source>
</evidence>
<organism evidence="8 9">
    <name type="scientific">Mycoplasma mobile (strain ATCC 43663 / 163K / NCTC 11711)</name>
    <name type="common">Mesomycoplasma mobile</name>
    <dbReference type="NCBI Taxonomy" id="267748"/>
    <lineage>
        <taxon>Bacteria</taxon>
        <taxon>Bacillati</taxon>
        <taxon>Mycoplasmatota</taxon>
        <taxon>Mycoplasmoidales</taxon>
        <taxon>Metamycoplasmataceae</taxon>
        <taxon>Mesomycoplasma</taxon>
    </lineage>
</organism>
<dbReference type="Pfam" id="PF02852">
    <property type="entry name" value="Pyr_redox_dim"/>
    <property type="match status" value="1"/>
</dbReference>
<dbReference type="Pfam" id="PF07992">
    <property type="entry name" value="Pyr_redox_2"/>
    <property type="match status" value="1"/>
</dbReference>
<feature type="domain" description="FAD/NAD(P)-binding" evidence="7">
    <location>
        <begin position="7"/>
        <end position="302"/>
    </location>
</feature>
<dbReference type="OrthoDB" id="9807946at2"/>
<evidence type="ECO:0000313" key="8">
    <source>
        <dbReference type="EMBL" id="AAT27661.1"/>
    </source>
</evidence>
<keyword evidence="9" id="KW-1185">Reference proteome</keyword>
<dbReference type="PANTHER" id="PTHR22912:SF151">
    <property type="entry name" value="DIHYDROLIPOYL DEHYDROGENASE, MITOCHONDRIAL"/>
    <property type="match status" value="1"/>
</dbReference>
<keyword evidence="8" id="KW-0670">Pyruvate</keyword>
<dbReference type="Proteomes" id="UP000009072">
    <property type="component" value="Chromosome"/>
</dbReference>
<dbReference type="InterPro" id="IPR016156">
    <property type="entry name" value="FAD/NAD-linked_Rdtase_dimer_sf"/>
</dbReference>
<dbReference type="KEGG" id="mmo:MMOB1750"/>
<dbReference type="InterPro" id="IPR004099">
    <property type="entry name" value="Pyr_nucl-diS_OxRdtase_dimer"/>
</dbReference>
<keyword evidence="5" id="KW-0520">NAD</keyword>
<evidence type="ECO:0000259" key="7">
    <source>
        <dbReference type="Pfam" id="PF07992"/>
    </source>
</evidence>
<dbReference type="PRINTS" id="PR00411">
    <property type="entry name" value="PNDRDTASEI"/>
</dbReference>